<dbReference type="SMART" id="SM00385">
    <property type="entry name" value="CYCLIN"/>
    <property type="match status" value="2"/>
</dbReference>
<dbReference type="CDD" id="cd20532">
    <property type="entry name" value="CYCLIN_CCNL_rpt1"/>
    <property type="match status" value="1"/>
</dbReference>
<dbReference type="CDD" id="cd20533">
    <property type="entry name" value="CYCLIN_CCNL_rpt2"/>
    <property type="match status" value="1"/>
</dbReference>
<feature type="compositionally biased region" description="Basic and acidic residues" evidence="2">
    <location>
        <begin position="371"/>
        <end position="404"/>
    </location>
</feature>
<keyword evidence="5" id="KW-1185">Reference proteome</keyword>
<dbReference type="InterPro" id="IPR013763">
    <property type="entry name" value="Cyclin-like_dom"/>
</dbReference>
<evidence type="ECO:0000313" key="5">
    <source>
        <dbReference type="Proteomes" id="UP001515480"/>
    </source>
</evidence>
<sequence>MEEEEAVIAGQRVFGCECIQQMGILLRLPQVAVSTAQVMFHRFYAKRSIRKFDVRHFSLGALFLASKVEECPRKVRDILNVYTHIQQKRAGEPSVPLDIYSNRYAALKERLIKAEREILKELGFILYTEHPHKFILNYVKLLTVDEHLTKKLAQHAWNFINDSQRTDVCIHFAPEVICCAAIWMAARVLQIKLPSDASAPPWWELFNTRKHEMDAVCKQITALYSQPRAKFILLEPPPAPAPADAPATPAAPPAAAPPAAAPAAAAAAPPAAPAAAAAPPAAAEAPPAAAASAPSPPRASPPPPRASASPAPVEARENGGGGERGGGGRERGEERDRRWRDSERARSPEREKRRRREEEESDEERERRRRRDDERRDDERRDRERGDRSRDERWEQQRRFHPYEELPLVRTQMTAASEPTAPAEGQQDYRRRDYASAARRPGRESARGTTLHPPLVHV</sequence>
<evidence type="ECO:0000313" key="4">
    <source>
        <dbReference type="EMBL" id="KAL1499361.1"/>
    </source>
</evidence>
<dbReference type="Gene3D" id="1.10.472.10">
    <property type="entry name" value="Cyclin-like"/>
    <property type="match status" value="2"/>
</dbReference>
<organism evidence="4 5">
    <name type="scientific">Prymnesium parvum</name>
    <name type="common">Toxic golden alga</name>
    <dbReference type="NCBI Taxonomy" id="97485"/>
    <lineage>
        <taxon>Eukaryota</taxon>
        <taxon>Haptista</taxon>
        <taxon>Haptophyta</taxon>
        <taxon>Prymnesiophyceae</taxon>
        <taxon>Prymnesiales</taxon>
        <taxon>Prymnesiaceae</taxon>
        <taxon>Prymnesium</taxon>
    </lineage>
</organism>
<dbReference type="GO" id="GO:0016538">
    <property type="term" value="F:cyclin-dependent protein serine/threonine kinase regulator activity"/>
    <property type="evidence" value="ECO:0007669"/>
    <property type="project" value="InterPro"/>
</dbReference>
<feature type="domain" description="Cyclin-like" evidence="3">
    <location>
        <begin position="133"/>
        <end position="225"/>
    </location>
</feature>
<comment type="caution">
    <text evidence="4">The sequence shown here is derived from an EMBL/GenBank/DDBJ whole genome shotgun (WGS) entry which is preliminary data.</text>
</comment>
<evidence type="ECO:0000256" key="1">
    <source>
        <dbReference type="RuleBase" id="RU000383"/>
    </source>
</evidence>
<evidence type="ECO:0000256" key="2">
    <source>
        <dbReference type="SAM" id="MobiDB-lite"/>
    </source>
</evidence>
<dbReference type="Pfam" id="PF21797">
    <property type="entry name" value="CycT2-like_C"/>
    <property type="match status" value="1"/>
</dbReference>
<dbReference type="SUPFAM" id="SSF47954">
    <property type="entry name" value="Cyclin-like"/>
    <property type="match status" value="2"/>
</dbReference>
<dbReference type="InterPro" id="IPR036915">
    <property type="entry name" value="Cyclin-like_sf"/>
</dbReference>
<accession>A0AB34IK58</accession>
<reference evidence="4 5" key="1">
    <citation type="journal article" date="2024" name="Science">
        <title>Giant polyketide synthase enzymes in the biosynthesis of giant marine polyether toxins.</title>
        <authorList>
            <person name="Fallon T.R."/>
            <person name="Shende V.V."/>
            <person name="Wierzbicki I.H."/>
            <person name="Pendleton A.L."/>
            <person name="Watervoot N.F."/>
            <person name="Auber R.P."/>
            <person name="Gonzalez D.J."/>
            <person name="Wisecaver J.H."/>
            <person name="Moore B.S."/>
        </authorList>
    </citation>
    <scope>NUCLEOTIDE SEQUENCE [LARGE SCALE GENOMIC DNA]</scope>
    <source>
        <strain evidence="4 5">12B1</strain>
    </source>
</reference>
<gene>
    <name evidence="4" type="ORF">AB1Y20_011568</name>
</gene>
<dbReference type="InterPro" id="IPR006671">
    <property type="entry name" value="Cyclin_N"/>
</dbReference>
<evidence type="ECO:0000259" key="3">
    <source>
        <dbReference type="SMART" id="SM00385"/>
    </source>
</evidence>
<keyword evidence="1" id="KW-0195">Cyclin</keyword>
<feature type="region of interest" description="Disordered" evidence="2">
    <location>
        <begin position="235"/>
        <end position="257"/>
    </location>
</feature>
<dbReference type="PANTHER" id="PTHR10026">
    <property type="entry name" value="CYCLIN"/>
    <property type="match status" value="1"/>
</dbReference>
<dbReference type="Pfam" id="PF00134">
    <property type="entry name" value="Cyclin_N"/>
    <property type="match status" value="1"/>
</dbReference>
<dbReference type="GO" id="GO:0006357">
    <property type="term" value="P:regulation of transcription by RNA polymerase II"/>
    <property type="evidence" value="ECO:0007669"/>
    <property type="project" value="InterPro"/>
</dbReference>
<dbReference type="FunFam" id="1.10.472.10:FF:000031">
    <property type="entry name" value="cyclin-L1-1-like isoform X1"/>
    <property type="match status" value="1"/>
</dbReference>
<dbReference type="AlphaFoldDB" id="A0AB34IK58"/>
<feature type="compositionally biased region" description="Basic and acidic residues" evidence="2">
    <location>
        <begin position="326"/>
        <end position="351"/>
    </location>
</feature>
<protein>
    <recommendedName>
        <fullName evidence="3">Cyclin-like domain-containing protein</fullName>
    </recommendedName>
</protein>
<dbReference type="PIRSF" id="PIRSF036580">
    <property type="entry name" value="Cyclin_L"/>
    <property type="match status" value="1"/>
</dbReference>
<proteinExistence type="inferred from homology"/>
<dbReference type="Proteomes" id="UP001515480">
    <property type="component" value="Unassembled WGS sequence"/>
</dbReference>
<feature type="region of interest" description="Disordered" evidence="2">
    <location>
        <begin position="285"/>
        <end position="458"/>
    </location>
</feature>
<feature type="compositionally biased region" description="Pro residues" evidence="2">
    <location>
        <begin position="294"/>
        <end position="305"/>
    </location>
</feature>
<feature type="domain" description="Cyclin-like" evidence="3">
    <location>
        <begin position="17"/>
        <end position="120"/>
    </location>
</feature>
<dbReference type="EMBL" id="JBGBPQ010000025">
    <property type="protein sequence ID" value="KAL1499361.1"/>
    <property type="molecule type" value="Genomic_DNA"/>
</dbReference>
<dbReference type="InterPro" id="IPR043198">
    <property type="entry name" value="Cyclin/Ssn8"/>
</dbReference>
<comment type="similarity">
    <text evidence="1">Belongs to the cyclin family.</text>
</comment>
<name>A0AB34IK58_PRYPA</name>